<accession>A0AAE1DZC7</accession>
<dbReference type="Proteomes" id="UP001283361">
    <property type="component" value="Unassembled WGS sequence"/>
</dbReference>
<organism evidence="1 2">
    <name type="scientific">Elysia crispata</name>
    <name type="common">lettuce slug</name>
    <dbReference type="NCBI Taxonomy" id="231223"/>
    <lineage>
        <taxon>Eukaryota</taxon>
        <taxon>Metazoa</taxon>
        <taxon>Spiralia</taxon>
        <taxon>Lophotrochozoa</taxon>
        <taxon>Mollusca</taxon>
        <taxon>Gastropoda</taxon>
        <taxon>Heterobranchia</taxon>
        <taxon>Euthyneura</taxon>
        <taxon>Panpulmonata</taxon>
        <taxon>Sacoglossa</taxon>
        <taxon>Placobranchoidea</taxon>
        <taxon>Plakobranchidae</taxon>
        <taxon>Elysia</taxon>
    </lineage>
</organism>
<name>A0AAE1DZC7_9GAST</name>
<protein>
    <submittedName>
        <fullName evidence="1">Uncharacterized protein</fullName>
    </submittedName>
</protein>
<keyword evidence="2" id="KW-1185">Reference proteome</keyword>
<proteinExistence type="predicted"/>
<comment type="caution">
    <text evidence="1">The sequence shown here is derived from an EMBL/GenBank/DDBJ whole genome shotgun (WGS) entry which is preliminary data.</text>
</comment>
<evidence type="ECO:0000313" key="1">
    <source>
        <dbReference type="EMBL" id="KAK3788596.1"/>
    </source>
</evidence>
<dbReference type="EMBL" id="JAWDGP010001753">
    <property type="protein sequence ID" value="KAK3788596.1"/>
    <property type="molecule type" value="Genomic_DNA"/>
</dbReference>
<dbReference type="AlphaFoldDB" id="A0AAE1DZC7"/>
<gene>
    <name evidence="1" type="ORF">RRG08_031252</name>
</gene>
<sequence>MTLPLLDPSKLSSLPGVRAACLKAAACWEMGGVVFSMFMALVCKGEWSFPILKFSVFVLACKYTYELRRND</sequence>
<reference evidence="1" key="1">
    <citation type="journal article" date="2023" name="G3 (Bethesda)">
        <title>A reference genome for the long-term kleptoplast-retaining sea slug Elysia crispata morphotype clarki.</title>
        <authorList>
            <person name="Eastman K.E."/>
            <person name="Pendleton A.L."/>
            <person name="Shaikh M.A."/>
            <person name="Suttiyut T."/>
            <person name="Ogas R."/>
            <person name="Tomko P."/>
            <person name="Gavelis G."/>
            <person name="Widhalm J.R."/>
            <person name="Wisecaver J.H."/>
        </authorList>
    </citation>
    <scope>NUCLEOTIDE SEQUENCE</scope>
    <source>
        <strain evidence="1">ECLA1</strain>
    </source>
</reference>
<evidence type="ECO:0000313" key="2">
    <source>
        <dbReference type="Proteomes" id="UP001283361"/>
    </source>
</evidence>